<dbReference type="RefSeq" id="WP_274191076.1">
    <property type="nucleotide sequence ID" value="NZ_BAABHN010000005.1"/>
</dbReference>
<dbReference type="InterPro" id="IPR013785">
    <property type="entry name" value="Aldolase_TIM"/>
</dbReference>
<evidence type="ECO:0000313" key="1">
    <source>
        <dbReference type="EMBL" id="MFC4831466.1"/>
    </source>
</evidence>
<reference evidence="2" key="1">
    <citation type="journal article" date="2019" name="Int. J. Syst. Evol. Microbiol.">
        <title>The Global Catalogue of Microorganisms (GCM) 10K type strain sequencing project: providing services to taxonomists for standard genome sequencing and annotation.</title>
        <authorList>
            <consortium name="The Broad Institute Genomics Platform"/>
            <consortium name="The Broad Institute Genome Sequencing Center for Infectious Disease"/>
            <person name="Wu L."/>
            <person name="Ma J."/>
        </authorList>
    </citation>
    <scope>NUCLEOTIDE SEQUENCE [LARGE SCALE GENOMIC DNA]</scope>
    <source>
        <strain evidence="2">CCUG 50347</strain>
    </source>
</reference>
<dbReference type="EMBL" id="JBHSIM010000005">
    <property type="protein sequence ID" value="MFC4831466.1"/>
    <property type="molecule type" value="Genomic_DNA"/>
</dbReference>
<name>A0ABV9RBB2_9PSEU</name>
<proteinExistence type="predicted"/>
<accession>A0ABV9RBB2</accession>
<keyword evidence="2" id="KW-1185">Reference proteome</keyword>
<dbReference type="Gene3D" id="3.20.20.70">
    <property type="entry name" value="Aldolase class I"/>
    <property type="match status" value="1"/>
</dbReference>
<dbReference type="Proteomes" id="UP001595909">
    <property type="component" value="Unassembled WGS sequence"/>
</dbReference>
<organism evidence="1 2">
    <name type="scientific">Actinomycetospora chibensis</name>
    <dbReference type="NCBI Taxonomy" id="663606"/>
    <lineage>
        <taxon>Bacteria</taxon>
        <taxon>Bacillati</taxon>
        <taxon>Actinomycetota</taxon>
        <taxon>Actinomycetes</taxon>
        <taxon>Pseudonocardiales</taxon>
        <taxon>Pseudonocardiaceae</taxon>
        <taxon>Actinomycetospora</taxon>
    </lineage>
</organism>
<gene>
    <name evidence="1" type="ORF">ACFPEL_03480</name>
</gene>
<evidence type="ECO:0000313" key="2">
    <source>
        <dbReference type="Proteomes" id="UP001595909"/>
    </source>
</evidence>
<comment type="caution">
    <text evidence="1">The sequence shown here is derived from an EMBL/GenBank/DDBJ whole genome shotgun (WGS) entry which is preliminary data.</text>
</comment>
<protein>
    <submittedName>
        <fullName evidence="1">Uncharacterized protein</fullName>
    </submittedName>
</protein>
<sequence length="77" mass="8675">MTDSEISVAEARRILTALGLMPVPILHGEDAGAWPVLEYARRIDLDTRIGFEDTLERPERARPAVSNEELVRYAPTR</sequence>